<keyword evidence="2" id="KW-1185">Reference proteome</keyword>
<evidence type="ECO:0000313" key="1">
    <source>
        <dbReference type="EMBL" id="CAG2187078.1"/>
    </source>
</evidence>
<dbReference type="AlphaFoldDB" id="A0A8S3PTN0"/>
<dbReference type="Proteomes" id="UP000683360">
    <property type="component" value="Unassembled WGS sequence"/>
</dbReference>
<reference evidence="1" key="1">
    <citation type="submission" date="2021-03" db="EMBL/GenBank/DDBJ databases">
        <authorList>
            <person name="Bekaert M."/>
        </authorList>
    </citation>
    <scope>NUCLEOTIDE SEQUENCE</scope>
</reference>
<accession>A0A8S3PTN0</accession>
<name>A0A8S3PTN0_MYTED</name>
<dbReference type="EMBL" id="CAJPWZ010000154">
    <property type="protein sequence ID" value="CAG2187078.1"/>
    <property type="molecule type" value="Genomic_DNA"/>
</dbReference>
<proteinExistence type="predicted"/>
<sequence>MPSRGIITYALLDTQSDTTFILDDTSASLPLPCEPIRLSLSTITSQQTVIESPAALMFTAGYLMKELVIYLEEGVNGYLCACPCAEGVEVQHIYHDKGVNFYPLSHKELWRADGPSTRSRIIDNYQTLEEDNKGCLPGMEPDLVNYNSLPHGKPLSDGALQNASSSVFTTYAENSSKLSSLGSTQANESFNRIVASKAHKQQHYSVSGSLKYGIAASVAQKNEGNK</sequence>
<comment type="caution">
    <text evidence="1">The sequence shown here is derived from an EMBL/GenBank/DDBJ whole genome shotgun (WGS) entry which is preliminary data.</text>
</comment>
<organism evidence="1 2">
    <name type="scientific">Mytilus edulis</name>
    <name type="common">Blue mussel</name>
    <dbReference type="NCBI Taxonomy" id="6550"/>
    <lineage>
        <taxon>Eukaryota</taxon>
        <taxon>Metazoa</taxon>
        <taxon>Spiralia</taxon>
        <taxon>Lophotrochozoa</taxon>
        <taxon>Mollusca</taxon>
        <taxon>Bivalvia</taxon>
        <taxon>Autobranchia</taxon>
        <taxon>Pteriomorphia</taxon>
        <taxon>Mytilida</taxon>
        <taxon>Mytiloidea</taxon>
        <taxon>Mytilidae</taxon>
        <taxon>Mytilinae</taxon>
        <taxon>Mytilus</taxon>
    </lineage>
</organism>
<dbReference type="OrthoDB" id="6148231at2759"/>
<evidence type="ECO:0000313" key="2">
    <source>
        <dbReference type="Proteomes" id="UP000683360"/>
    </source>
</evidence>
<protein>
    <submittedName>
        <fullName evidence="1">Uncharacterized protein</fullName>
    </submittedName>
</protein>
<gene>
    <name evidence="1" type="ORF">MEDL_2568</name>
</gene>